<feature type="region of interest" description="Disordered" evidence="3">
    <location>
        <begin position="189"/>
        <end position="230"/>
    </location>
</feature>
<evidence type="ECO:0000256" key="3">
    <source>
        <dbReference type="SAM" id="MobiDB-lite"/>
    </source>
</evidence>
<dbReference type="InterPro" id="IPR023631">
    <property type="entry name" value="Amidase_dom"/>
</dbReference>
<dbReference type="PANTHER" id="PTHR46072">
    <property type="entry name" value="AMIDASE-RELATED-RELATED"/>
    <property type="match status" value="1"/>
</dbReference>
<dbReference type="SUPFAM" id="SSF75304">
    <property type="entry name" value="Amidase signature (AS) enzymes"/>
    <property type="match status" value="1"/>
</dbReference>
<evidence type="ECO:0000313" key="5">
    <source>
        <dbReference type="EMBL" id="CUS08837.1"/>
    </source>
</evidence>
<dbReference type="PANTHER" id="PTHR46072:SF2">
    <property type="entry name" value="AMIDASE (EUROFUNG)"/>
    <property type="match status" value="1"/>
</dbReference>
<feature type="compositionally biased region" description="Polar residues" evidence="3">
    <location>
        <begin position="1"/>
        <end position="11"/>
    </location>
</feature>
<dbReference type="Gene3D" id="3.90.1300.10">
    <property type="entry name" value="Amidase signature (AS) domain"/>
    <property type="match status" value="1"/>
</dbReference>
<comment type="similarity">
    <text evidence="1">Belongs to the amidase family.</text>
</comment>
<keyword evidence="6" id="KW-1185">Reference proteome</keyword>
<feature type="compositionally biased region" description="Polar residues" evidence="3">
    <location>
        <begin position="215"/>
        <end position="224"/>
    </location>
</feature>
<keyword evidence="2" id="KW-0378">Hydrolase</keyword>
<accession>A0A292PQU9</accession>
<evidence type="ECO:0000259" key="4">
    <source>
        <dbReference type="Pfam" id="PF01425"/>
    </source>
</evidence>
<dbReference type="Proteomes" id="UP001412239">
    <property type="component" value="Unassembled WGS sequence"/>
</dbReference>
<feature type="region of interest" description="Disordered" evidence="3">
    <location>
        <begin position="73"/>
        <end position="93"/>
    </location>
</feature>
<dbReference type="EMBL" id="LN891111">
    <property type="protein sequence ID" value="CUS08837.1"/>
    <property type="molecule type" value="Genomic_DNA"/>
</dbReference>
<dbReference type="AlphaFoldDB" id="A0A292PQU9"/>
<protein>
    <recommendedName>
        <fullName evidence="4">Amidase domain-containing protein</fullName>
    </recommendedName>
</protein>
<feature type="region of interest" description="Disordered" evidence="3">
    <location>
        <begin position="793"/>
        <end position="834"/>
    </location>
</feature>
<reference evidence="5" key="1">
    <citation type="submission" date="2015-10" db="EMBL/GenBank/DDBJ databases">
        <authorList>
            <person name="Regsiter A."/>
            <person name="william w."/>
        </authorList>
    </citation>
    <scope>NUCLEOTIDE SEQUENCE</scope>
    <source>
        <strain evidence="5">Montdore</strain>
    </source>
</reference>
<evidence type="ECO:0000256" key="2">
    <source>
        <dbReference type="ARBA" id="ARBA00022801"/>
    </source>
</evidence>
<feature type="region of interest" description="Disordered" evidence="3">
    <location>
        <begin position="139"/>
        <end position="159"/>
    </location>
</feature>
<sequence>MGLSRSGSAGTTHERERITPAVDLGVSDVPRPASSEGLTFQAGHRRRSSAPTGISFGSHPDIAYARIARREEPVSENCNTGCSRDFSSQHGTTRRIRAFVDDDERAGGAQDPNNTVATQSLITQLEGFGCTRPPTPLLLTRNRRFSRPPGNRPSDFDVEGPCRWGSLTLEAGTGNTGRLTLETWEDMSVSGDDRASASDGSANLDRGVDPDDSRGSSASESGNATEEPAWKISCEEKRAERERLIAYFKIPEMRLPSSRLKKVVNFFEWEVNQDILSDRDFEMTGFADVEQVLLKLRTGQWKCVDVMMAYIRRATVIHQLTNCLTEIMFIEALNRARALDELPPARRGPLHGLPFTVKDQFNVPGFDSTIGYASFIGNAKELPPSTLVEVLQRQGAIVFAKTNVPQSLMWCETDNNVWGRTNNPRNLDCSPGGSTGGEAVLLAMKGTLVGWGTDIGGSCRIPSALVGCWGLRPSSYRLPYYGVTVSTDGQEHVPSVIGPMTQTPQSLTFITRQVIQSNTHNLDPKVVPIPWREDLYQSTLLSEKLRIGLMLDDGVVRVHPPIARLLNWVATVLARNGHEIIPWKPDLHSEGIALMDEFYRADGGADVRSAIEASGEDYIEHCQKLFGKQMAAGAIDMPSYWKLLVEKRKIQRAYLDRWNNAGLDLLLTPVMPHVGVKHKQTSWVGYTKIWNVLDYSAVVLPNIGYVLADAIKIHETDFEWKLYRPRNDIDAANWKLYNPREMYNQPIAMQLVARRYEEEKVLGGMQLISDALKNYTEIKDEAYFEVIEPADRHNKHGRESSGEPCASGLQSAPLGRMPVEQPEYPSRTDNFGRLSTIPEASSHAASEVAPSVESVGTAVAHSVCSADSFVTAKSTSRE</sequence>
<dbReference type="InterPro" id="IPR036928">
    <property type="entry name" value="AS_sf"/>
</dbReference>
<dbReference type="GO" id="GO:0016787">
    <property type="term" value="F:hydrolase activity"/>
    <property type="evidence" value="ECO:0007669"/>
    <property type="project" value="UniProtKB-KW"/>
</dbReference>
<evidence type="ECO:0000256" key="1">
    <source>
        <dbReference type="ARBA" id="ARBA00009199"/>
    </source>
</evidence>
<feature type="domain" description="Amidase" evidence="4">
    <location>
        <begin position="306"/>
        <end position="762"/>
    </location>
</feature>
<organism evidence="5 6">
    <name type="scientific">Tuber aestivum</name>
    <name type="common">summer truffle</name>
    <dbReference type="NCBI Taxonomy" id="59557"/>
    <lineage>
        <taxon>Eukaryota</taxon>
        <taxon>Fungi</taxon>
        <taxon>Dikarya</taxon>
        <taxon>Ascomycota</taxon>
        <taxon>Pezizomycotina</taxon>
        <taxon>Pezizomycetes</taxon>
        <taxon>Pezizales</taxon>
        <taxon>Tuberaceae</taxon>
        <taxon>Tuber</taxon>
    </lineage>
</organism>
<gene>
    <name evidence="5" type="ORF">GSTUAT00007081001</name>
</gene>
<proteinExistence type="inferred from homology"/>
<name>A0A292PQU9_9PEZI</name>
<dbReference type="Pfam" id="PF01425">
    <property type="entry name" value="Amidase"/>
    <property type="match status" value="1"/>
</dbReference>
<feature type="compositionally biased region" description="Polar residues" evidence="3">
    <location>
        <begin position="76"/>
        <end position="91"/>
    </location>
</feature>
<feature type="region of interest" description="Disordered" evidence="3">
    <location>
        <begin position="1"/>
        <end position="58"/>
    </location>
</feature>
<evidence type="ECO:0000313" key="6">
    <source>
        <dbReference type="Proteomes" id="UP001412239"/>
    </source>
</evidence>